<feature type="region of interest" description="Disordered" evidence="1">
    <location>
        <begin position="72"/>
        <end position="99"/>
    </location>
</feature>
<dbReference type="Pfam" id="PF13481">
    <property type="entry name" value="AAA_25"/>
    <property type="match status" value="1"/>
</dbReference>
<comment type="caution">
    <text evidence="2">The sequence shown here is derived from an EMBL/GenBank/DDBJ whole genome shotgun (WGS) entry which is preliminary data.</text>
</comment>
<dbReference type="AlphaFoldDB" id="A0A850H6C9"/>
<feature type="compositionally biased region" description="Basic and acidic residues" evidence="1">
    <location>
        <begin position="607"/>
        <end position="627"/>
    </location>
</feature>
<dbReference type="Proteomes" id="UP000546031">
    <property type="component" value="Unassembled WGS sequence"/>
</dbReference>
<dbReference type="InterPro" id="IPR027417">
    <property type="entry name" value="P-loop_NTPase"/>
</dbReference>
<sequence>MTAPNLQEIARVMGGEVRGSRACFPTPGHSKKDRGSWASIEPGAPDGVLVHCSNGGDPLEIKDLLRDAGILPPRSNDNSAIPWIPPQREPTKPASEHGVGLTGNQKIVATFEYFEADGALAYRKHRIEPGRHRDKEFFYDHLDQNGVWRSGRGGDPVPYRILDLISAPQSEPLYMAEGEAKADKLASFGLLATSHKDWKDEFGKFVAGRTVYILPDNDETGTNLASHALEAVESADGIPHLIRLPGLPPAGDILDWDGSADELKELAQLAAGSNAIKTLDLLALCKVEPRPKEFIIPRLAPAGEVTLFTGPGSAGKSLLAQQFSTAAAYGIPTLGFDIPKTSSIYLTCEDDIGQLHWRQSHICSAFNRSMSDLSETLHLASLRGEIGAELATFTSDRAIRPTATFDRLSSLIEATDSRLIFLDNVAHLFVGNENDRGEVTRFINLLNRLAGQASAALILLGHPNKNGDSYSGTTAWLNAVRSHFDIEHDPMTDIRTLRLGKANYARKGDQVRFMWNDWSFISEDELPPDKAKQFAESQQASADNELFLACLRQRSKEQRAVSEKPSSTYAPKVFARMPESKGIGQPRLEKALDRLFRIGKIERGELPWRTSDRKAAQGLREVRETARDTPAANAGDYNASP</sequence>
<name>A0A850H6C9_9SPHN</name>
<evidence type="ECO:0000256" key="1">
    <source>
        <dbReference type="SAM" id="MobiDB-lite"/>
    </source>
</evidence>
<keyword evidence="3" id="KW-1185">Reference proteome</keyword>
<dbReference type="InterPro" id="IPR034154">
    <property type="entry name" value="TOPRIM_DnaG/twinkle"/>
</dbReference>
<gene>
    <name evidence="2" type="ORF">HUO12_00565</name>
</gene>
<accession>A0A850H6C9</accession>
<dbReference type="Gene3D" id="3.40.50.300">
    <property type="entry name" value="P-loop containing nucleotide triphosphate hydrolases"/>
    <property type="match status" value="1"/>
</dbReference>
<evidence type="ECO:0000313" key="2">
    <source>
        <dbReference type="EMBL" id="NVE93383.1"/>
    </source>
</evidence>
<organism evidence="2 3">
    <name type="scientific">Altererythrobacter lutimaris</name>
    <dbReference type="NCBI Taxonomy" id="2743979"/>
    <lineage>
        <taxon>Bacteria</taxon>
        <taxon>Pseudomonadati</taxon>
        <taxon>Pseudomonadota</taxon>
        <taxon>Alphaproteobacteria</taxon>
        <taxon>Sphingomonadales</taxon>
        <taxon>Erythrobacteraceae</taxon>
        <taxon>Altererythrobacter</taxon>
    </lineage>
</organism>
<feature type="region of interest" description="Disordered" evidence="1">
    <location>
        <begin position="607"/>
        <end position="641"/>
    </location>
</feature>
<protein>
    <submittedName>
        <fullName evidence="2">AAA family ATPase</fullName>
    </submittedName>
</protein>
<dbReference type="CDD" id="cd01029">
    <property type="entry name" value="TOPRIM_primases"/>
    <property type="match status" value="1"/>
</dbReference>
<proteinExistence type="predicted"/>
<dbReference type="SUPFAM" id="SSF52540">
    <property type="entry name" value="P-loop containing nucleoside triphosphate hydrolases"/>
    <property type="match status" value="1"/>
</dbReference>
<evidence type="ECO:0000313" key="3">
    <source>
        <dbReference type="Proteomes" id="UP000546031"/>
    </source>
</evidence>
<dbReference type="EMBL" id="JABWTA010000001">
    <property type="protein sequence ID" value="NVE93383.1"/>
    <property type="molecule type" value="Genomic_DNA"/>
</dbReference>
<reference evidence="2 3" key="1">
    <citation type="submission" date="2020-06" db="EMBL/GenBank/DDBJ databases">
        <title>Altererythrobacter lutimaris sp. nov., a marine bacterium isolated from a tidal flat.</title>
        <authorList>
            <person name="Kim D."/>
            <person name="Yoo Y."/>
            <person name="Kim J.-J."/>
        </authorList>
    </citation>
    <scope>NUCLEOTIDE SEQUENCE [LARGE SCALE GENOMIC DNA]</scope>
    <source>
        <strain evidence="2 3">JGD-16</strain>
    </source>
</reference>